<dbReference type="InterPro" id="IPR013785">
    <property type="entry name" value="Aldolase_TIM"/>
</dbReference>
<keyword evidence="6" id="KW-0963">Cytoplasm</keyword>
<name>A0A154BR69_ANASB</name>
<dbReference type="GO" id="GO:0000107">
    <property type="term" value="F:imidazoleglycerol-phosphate synthase activity"/>
    <property type="evidence" value="ECO:0007669"/>
    <property type="project" value="InterPro"/>
</dbReference>
<dbReference type="Pfam" id="PF00977">
    <property type="entry name" value="His_biosynth"/>
    <property type="match status" value="1"/>
</dbReference>
<evidence type="ECO:0000256" key="12">
    <source>
        <dbReference type="ARBA" id="ARBA00031409"/>
    </source>
</evidence>
<dbReference type="Proteomes" id="UP000076268">
    <property type="component" value="Unassembled WGS sequence"/>
</dbReference>
<proteinExistence type="inferred from homology"/>
<reference evidence="16 17" key="1">
    <citation type="submission" date="2016-02" db="EMBL/GenBank/DDBJ databases">
        <title>Anaerosporomusa subterraneum gen. nov., sp. nov., a spore-forming obligate anaerobe isolated from saprolite.</title>
        <authorList>
            <person name="Choi J.K."/>
            <person name="Shah M."/>
            <person name="Yee N."/>
        </authorList>
    </citation>
    <scope>NUCLEOTIDE SEQUENCE [LARGE SCALE GENOMIC DNA]</scope>
    <source>
        <strain evidence="16 17">RU4</strain>
    </source>
</reference>
<dbReference type="InterPro" id="IPR004651">
    <property type="entry name" value="HisF"/>
</dbReference>
<protein>
    <recommendedName>
        <fullName evidence="5">Imidazole glycerol phosphate synthase subunit HisF</fullName>
        <ecNumber evidence="4">4.3.2.10</ecNumber>
    </recommendedName>
    <alternativeName>
        <fullName evidence="11">IGP synthase cyclase subunit</fullName>
    </alternativeName>
    <alternativeName>
        <fullName evidence="12">IGP synthase subunit HisF</fullName>
    </alternativeName>
    <alternativeName>
        <fullName evidence="13">ImGP synthase subunit HisF</fullName>
    </alternativeName>
</protein>
<dbReference type="GO" id="GO:0016833">
    <property type="term" value="F:oxo-acid-lyase activity"/>
    <property type="evidence" value="ECO:0007669"/>
    <property type="project" value="InterPro"/>
</dbReference>
<dbReference type="PANTHER" id="PTHR21235">
    <property type="entry name" value="IMIDAZOLE GLYCEROL PHOSPHATE SYNTHASE SUBUNIT HISF/H IGP SYNTHASE SUBUNIT HISF/H"/>
    <property type="match status" value="1"/>
</dbReference>
<dbReference type="GO" id="GO:0000105">
    <property type="term" value="P:L-histidine biosynthetic process"/>
    <property type="evidence" value="ECO:0007669"/>
    <property type="project" value="UniProtKB-UniPathway"/>
</dbReference>
<comment type="function">
    <text evidence="10">IGPS catalyzes the conversion of PRFAR and glutamine to IGP, AICAR and glutamate. The HisF subunit catalyzes the cyclization activity that produces IGP and AICAR from PRFAR using the ammonia provided by the HisH subunit.</text>
</comment>
<keyword evidence="7 15" id="KW-0028">Amino-acid biosynthesis</keyword>
<keyword evidence="9" id="KW-0456">Lyase</keyword>
<dbReference type="InterPro" id="IPR006062">
    <property type="entry name" value="His_biosynth"/>
</dbReference>
<evidence type="ECO:0000256" key="15">
    <source>
        <dbReference type="RuleBase" id="RU003657"/>
    </source>
</evidence>
<dbReference type="NCBIfam" id="TIGR03572">
    <property type="entry name" value="WbuZ"/>
    <property type="match status" value="1"/>
</dbReference>
<evidence type="ECO:0000256" key="3">
    <source>
        <dbReference type="ARBA" id="ARBA00011152"/>
    </source>
</evidence>
<organism evidence="16 17">
    <name type="scientific">Anaerosporomusa subterranea</name>
    <dbReference type="NCBI Taxonomy" id="1794912"/>
    <lineage>
        <taxon>Bacteria</taxon>
        <taxon>Bacillati</taxon>
        <taxon>Bacillota</taxon>
        <taxon>Negativicutes</taxon>
        <taxon>Acetonemataceae</taxon>
        <taxon>Anaerosporomusa</taxon>
    </lineage>
</organism>
<evidence type="ECO:0000256" key="11">
    <source>
        <dbReference type="ARBA" id="ARBA00030264"/>
    </source>
</evidence>
<dbReference type="InterPro" id="IPR050064">
    <property type="entry name" value="IGPS_HisA/HisF"/>
</dbReference>
<evidence type="ECO:0000256" key="1">
    <source>
        <dbReference type="ARBA" id="ARBA00005091"/>
    </source>
</evidence>
<evidence type="ECO:0000256" key="10">
    <source>
        <dbReference type="ARBA" id="ARBA00025475"/>
    </source>
</evidence>
<evidence type="ECO:0000256" key="7">
    <source>
        <dbReference type="ARBA" id="ARBA00022605"/>
    </source>
</evidence>
<evidence type="ECO:0000256" key="6">
    <source>
        <dbReference type="ARBA" id="ARBA00022490"/>
    </source>
</evidence>
<dbReference type="SUPFAM" id="SSF51366">
    <property type="entry name" value="Ribulose-phoshate binding barrel"/>
    <property type="match status" value="1"/>
</dbReference>
<keyword evidence="17" id="KW-1185">Reference proteome</keyword>
<evidence type="ECO:0000256" key="2">
    <source>
        <dbReference type="ARBA" id="ARBA00009667"/>
    </source>
</evidence>
<evidence type="ECO:0000313" key="16">
    <source>
        <dbReference type="EMBL" id="KYZ76421.1"/>
    </source>
</evidence>
<dbReference type="RefSeq" id="WP_066241864.1">
    <property type="nucleotide sequence ID" value="NZ_LSGP01000017.1"/>
</dbReference>
<dbReference type="UniPathway" id="UPA00031">
    <property type="reaction ID" value="UER00010"/>
</dbReference>
<keyword evidence="8 15" id="KW-0368">Histidine biosynthesis</keyword>
<evidence type="ECO:0000313" key="17">
    <source>
        <dbReference type="Proteomes" id="UP000076268"/>
    </source>
</evidence>
<accession>A0A154BR69</accession>
<dbReference type="Gene3D" id="3.20.20.70">
    <property type="entry name" value="Aldolase class I"/>
    <property type="match status" value="1"/>
</dbReference>
<comment type="caution">
    <text evidence="16">The sequence shown here is derived from an EMBL/GenBank/DDBJ whole genome shotgun (WGS) entry which is preliminary data.</text>
</comment>
<dbReference type="OrthoDB" id="9781903at2"/>
<dbReference type="STRING" id="1794912.AXX12_08280"/>
<dbReference type="InterPro" id="IPR011060">
    <property type="entry name" value="RibuloseP-bd_barrel"/>
</dbReference>
<dbReference type="EMBL" id="LSGP01000017">
    <property type="protein sequence ID" value="KYZ76421.1"/>
    <property type="molecule type" value="Genomic_DNA"/>
</dbReference>
<evidence type="ECO:0000256" key="14">
    <source>
        <dbReference type="ARBA" id="ARBA00047838"/>
    </source>
</evidence>
<dbReference type="CDD" id="cd04731">
    <property type="entry name" value="HisF"/>
    <property type="match status" value="1"/>
</dbReference>
<dbReference type="InterPro" id="IPR020021">
    <property type="entry name" value="Glycosyl_amidation-assoc_WbuZ"/>
</dbReference>
<comment type="catalytic activity">
    <reaction evidence="14">
        <text>5-[(5-phospho-1-deoxy-D-ribulos-1-ylimino)methylamino]-1-(5-phospho-beta-D-ribosyl)imidazole-4-carboxamide + L-glutamine = D-erythro-1-(imidazol-4-yl)glycerol 3-phosphate + 5-amino-1-(5-phospho-beta-D-ribosyl)imidazole-4-carboxamide + L-glutamate + H(+)</text>
        <dbReference type="Rhea" id="RHEA:24793"/>
        <dbReference type="ChEBI" id="CHEBI:15378"/>
        <dbReference type="ChEBI" id="CHEBI:29985"/>
        <dbReference type="ChEBI" id="CHEBI:58278"/>
        <dbReference type="ChEBI" id="CHEBI:58359"/>
        <dbReference type="ChEBI" id="CHEBI:58475"/>
        <dbReference type="ChEBI" id="CHEBI:58525"/>
        <dbReference type="EC" id="4.3.2.10"/>
    </reaction>
</comment>
<evidence type="ECO:0000256" key="9">
    <source>
        <dbReference type="ARBA" id="ARBA00023239"/>
    </source>
</evidence>
<evidence type="ECO:0000256" key="13">
    <source>
        <dbReference type="ARBA" id="ARBA00032401"/>
    </source>
</evidence>
<dbReference type="EC" id="4.3.2.10" evidence="4"/>
<evidence type="ECO:0000256" key="5">
    <source>
        <dbReference type="ARBA" id="ARBA00016318"/>
    </source>
</evidence>
<sequence length="256" mass="27951">MYLRPRVIPCLLLKNNGLVKTVKFKDPRYLGDPINAVRIFNEKYVDELAILDIVATKEKRSPNLELLSRIAAEAFMPMCYGGGISTLDEVKIILGMGFEKVVINTSAVKNPMLIQEASGHFGSQSIVVSIDVKKNFFGKYRAYINCGEVATDYDPAELARKVEQLGAGEIFLNSIDKDGTMSGYDLGLIKKVSESVGIPVIACGGARNVDDLSMALHNGKADAMAAGSMFVYYGKHKAVLITFPNEEELIKAGVFT</sequence>
<dbReference type="AlphaFoldDB" id="A0A154BR69"/>
<comment type="similarity">
    <text evidence="2 15">Belongs to the HisA/HisF family.</text>
</comment>
<comment type="subunit">
    <text evidence="3">Heterodimer of HisH and HisF.</text>
</comment>
<dbReference type="NCBIfam" id="NF038364">
    <property type="entry name" value="AglZ_HisF2_fam"/>
    <property type="match status" value="1"/>
</dbReference>
<comment type="pathway">
    <text evidence="1">Amino-acid biosynthesis; L-histidine biosynthesis; L-histidine from 5-phospho-alpha-D-ribose 1-diphosphate: step 5/9.</text>
</comment>
<gene>
    <name evidence="16" type="ORF">AXX12_08280</name>
</gene>
<evidence type="ECO:0000256" key="8">
    <source>
        <dbReference type="ARBA" id="ARBA00023102"/>
    </source>
</evidence>
<evidence type="ECO:0000256" key="4">
    <source>
        <dbReference type="ARBA" id="ARBA00012809"/>
    </source>
</evidence>
<dbReference type="PANTHER" id="PTHR21235:SF2">
    <property type="entry name" value="IMIDAZOLE GLYCEROL PHOSPHATE SYNTHASE HISHF"/>
    <property type="match status" value="1"/>
</dbReference>